<name>A0ABP8NP35_9BACT</name>
<accession>A0ABP8NP35</accession>
<keyword evidence="2" id="KW-1185">Reference proteome</keyword>
<evidence type="ECO:0000313" key="2">
    <source>
        <dbReference type="Proteomes" id="UP001501175"/>
    </source>
</evidence>
<dbReference type="EMBL" id="BAABHD010000084">
    <property type="protein sequence ID" value="GAA4470405.1"/>
    <property type="molecule type" value="Genomic_DNA"/>
</dbReference>
<reference evidence="2" key="1">
    <citation type="journal article" date="2019" name="Int. J. Syst. Evol. Microbiol.">
        <title>The Global Catalogue of Microorganisms (GCM) 10K type strain sequencing project: providing services to taxonomists for standard genome sequencing and annotation.</title>
        <authorList>
            <consortium name="The Broad Institute Genomics Platform"/>
            <consortium name="The Broad Institute Genome Sequencing Center for Infectious Disease"/>
            <person name="Wu L."/>
            <person name="Ma J."/>
        </authorList>
    </citation>
    <scope>NUCLEOTIDE SEQUENCE [LARGE SCALE GENOMIC DNA]</scope>
    <source>
        <strain evidence="2">JCM 17927</strain>
    </source>
</reference>
<dbReference type="RefSeq" id="WP_345250013.1">
    <property type="nucleotide sequence ID" value="NZ_BAABHD010000084.1"/>
</dbReference>
<dbReference type="Proteomes" id="UP001501175">
    <property type="component" value="Unassembled WGS sequence"/>
</dbReference>
<protein>
    <submittedName>
        <fullName evidence="1">Uncharacterized protein</fullName>
    </submittedName>
</protein>
<comment type="caution">
    <text evidence="1">The sequence shown here is derived from an EMBL/GenBank/DDBJ whole genome shotgun (WGS) entry which is preliminary data.</text>
</comment>
<evidence type="ECO:0000313" key="1">
    <source>
        <dbReference type="EMBL" id="GAA4470405.1"/>
    </source>
</evidence>
<organism evidence="1 2">
    <name type="scientific">Nibrella saemangeumensis</name>
    <dbReference type="NCBI Taxonomy" id="1084526"/>
    <lineage>
        <taxon>Bacteria</taxon>
        <taxon>Pseudomonadati</taxon>
        <taxon>Bacteroidota</taxon>
        <taxon>Cytophagia</taxon>
        <taxon>Cytophagales</taxon>
        <taxon>Spirosomataceae</taxon>
        <taxon>Nibrella</taxon>
    </lineage>
</organism>
<sequence>MEPKENQLPSSDPEFGQLSSMLRSRAFALDISQKLEAAYNQNLTDTQPAILPEQVIPEMVAQVGQEEKIAVNLAGFYALECGVDYLATLKRKRPSEILQSIVDESLLLLDRDLLCRFANATWKAGQPFRDLNRITRDAFVPYSLLPELEKKKDWVQIKTAAALVLANLKITDLNQRQ</sequence>
<proteinExistence type="predicted"/>
<gene>
    <name evidence="1" type="ORF">GCM10023189_58940</name>
</gene>